<accession>A0A369W672</accession>
<dbReference type="OrthoDB" id="7951409at2"/>
<feature type="chain" id="PRO_5016562979" evidence="2">
    <location>
        <begin position="25"/>
        <end position="237"/>
    </location>
</feature>
<feature type="compositionally biased region" description="Low complexity" evidence="1">
    <location>
        <begin position="134"/>
        <end position="145"/>
    </location>
</feature>
<protein>
    <submittedName>
        <fullName evidence="3">Uncharacterized protein</fullName>
    </submittedName>
</protein>
<name>A0A369W672_9HYPH</name>
<evidence type="ECO:0000313" key="3">
    <source>
        <dbReference type="EMBL" id="RDE10174.1"/>
    </source>
</evidence>
<dbReference type="AlphaFoldDB" id="A0A369W672"/>
<evidence type="ECO:0000256" key="2">
    <source>
        <dbReference type="SAM" id="SignalP"/>
    </source>
</evidence>
<reference evidence="4" key="1">
    <citation type="submission" date="2018-07" db="EMBL/GenBank/DDBJ databases">
        <authorList>
            <person name="Liu B.-T."/>
            <person name="Du Z."/>
        </authorList>
    </citation>
    <scope>NUCLEOTIDE SEQUENCE [LARGE SCALE GENOMIC DNA]</scope>
    <source>
        <strain evidence="4">XYN52</strain>
    </source>
</reference>
<dbReference type="RefSeq" id="WP_114644471.1">
    <property type="nucleotide sequence ID" value="NZ_QQNH01000002.1"/>
</dbReference>
<dbReference type="EMBL" id="QQNH01000002">
    <property type="protein sequence ID" value="RDE10174.1"/>
    <property type="molecule type" value="Genomic_DNA"/>
</dbReference>
<organism evidence="3 4">
    <name type="scientific">Pelagibacterium lacus</name>
    <dbReference type="NCBI Taxonomy" id="2282655"/>
    <lineage>
        <taxon>Bacteria</taxon>
        <taxon>Pseudomonadati</taxon>
        <taxon>Pseudomonadota</taxon>
        <taxon>Alphaproteobacteria</taxon>
        <taxon>Hyphomicrobiales</taxon>
        <taxon>Devosiaceae</taxon>
        <taxon>Pelagibacterium</taxon>
    </lineage>
</organism>
<comment type="caution">
    <text evidence="3">The sequence shown here is derived from an EMBL/GenBank/DDBJ whole genome shotgun (WGS) entry which is preliminary data.</text>
</comment>
<evidence type="ECO:0000313" key="4">
    <source>
        <dbReference type="Proteomes" id="UP000253759"/>
    </source>
</evidence>
<feature type="compositionally biased region" description="Gly residues" evidence="1">
    <location>
        <begin position="112"/>
        <end position="128"/>
    </location>
</feature>
<sequence>MRNYASVSAAVLIVAALGASPALAQLDVDLGILDARVDVDTDRGLHVDADVNLLGDRGVDADANVALGGDRAADVAADVNVGGSGGIDASANVGVGGDDGLLDADVDIGVGGGSNGSGGNGGGGGGGTPPVVPPSGSGAQAGGSSLACEGENSSAYARLTNISYSTQAVSNWSQATSVQFIPVSLCPGLDAQLGTGLLAQAAGGIPVLQSALAGSSYSANDIIGIAQSGGQLAVYVN</sequence>
<dbReference type="Proteomes" id="UP000253759">
    <property type="component" value="Unassembled WGS sequence"/>
</dbReference>
<evidence type="ECO:0000256" key="1">
    <source>
        <dbReference type="SAM" id="MobiDB-lite"/>
    </source>
</evidence>
<keyword evidence="4" id="KW-1185">Reference proteome</keyword>
<gene>
    <name evidence="3" type="ORF">DVH29_01900</name>
</gene>
<keyword evidence="2" id="KW-0732">Signal</keyword>
<feature type="signal peptide" evidence="2">
    <location>
        <begin position="1"/>
        <end position="24"/>
    </location>
</feature>
<feature type="region of interest" description="Disordered" evidence="1">
    <location>
        <begin position="112"/>
        <end position="146"/>
    </location>
</feature>
<proteinExistence type="predicted"/>